<dbReference type="InterPro" id="IPR029044">
    <property type="entry name" value="Nucleotide-diphossugar_trans"/>
</dbReference>
<accession>A0A854EA02</accession>
<evidence type="ECO:0000313" key="7">
    <source>
        <dbReference type="Proteomes" id="UP000187035"/>
    </source>
</evidence>
<dbReference type="PANTHER" id="PTHR43179">
    <property type="entry name" value="RHAMNOSYLTRANSFERASE WBBL"/>
    <property type="match status" value="1"/>
</dbReference>
<evidence type="ECO:0000259" key="5">
    <source>
        <dbReference type="Pfam" id="PF00535"/>
    </source>
</evidence>
<evidence type="ECO:0000313" key="6">
    <source>
        <dbReference type="EMBL" id="OMG34705.1"/>
    </source>
</evidence>
<dbReference type="AlphaFoldDB" id="A0A854EA02"/>
<dbReference type="Gene3D" id="3.90.550.10">
    <property type="entry name" value="Spore Coat Polysaccharide Biosynthesis Protein SpsA, Chain A"/>
    <property type="match status" value="1"/>
</dbReference>
<dbReference type="SUPFAM" id="SSF53448">
    <property type="entry name" value="Nucleotide-diphospho-sugar transferases"/>
    <property type="match status" value="1"/>
</dbReference>
<protein>
    <submittedName>
        <fullName evidence="6">Glycosyl transferase family 2</fullName>
    </submittedName>
</protein>
<name>A0A854EA02_ACTNA</name>
<evidence type="ECO:0000256" key="3">
    <source>
        <dbReference type="ARBA" id="ARBA00022676"/>
    </source>
</evidence>
<evidence type="ECO:0000256" key="4">
    <source>
        <dbReference type="ARBA" id="ARBA00022679"/>
    </source>
</evidence>
<sequence>MSRREPPVGGRKDGLDVHLTIAMLTYRRNEYLAQVIPQLLEQADDVSGPDATAGVLIVDNDPQAGARAVVEAARAALGSDPAESPEPLGEDDSAVSALTSRLIYVHEPEPGIVAGRNRALSEARGSDALVFIDDDEIPSPGWLASLVSTWRSQECAAVTGPTPPTFEDTPSPWVTASGAFDSWEAADGAQVRSADTGNLLLDLGVVERLGLRFDPRYGLTGGEDSLFTRQLTRAGGVIRFAAGAVVTKRVPAARARRTWVLERSLRSGSSWARVRIDTAGPADGTSGGLARLRLRLGYGIKGLAKAGVDGARAGVARIRGDVPAQARYEVSSRGGLGMVVGALGGHVREYGRPRSRRNAMRTGRKGA</sequence>
<gene>
    <name evidence="6" type="ORF">BKH33_09430</name>
</gene>
<dbReference type="Proteomes" id="UP000187035">
    <property type="component" value="Unassembled WGS sequence"/>
</dbReference>
<dbReference type="Pfam" id="PF00535">
    <property type="entry name" value="Glycos_transf_2"/>
    <property type="match status" value="1"/>
</dbReference>
<dbReference type="InterPro" id="IPR001173">
    <property type="entry name" value="Glyco_trans_2-like"/>
</dbReference>
<evidence type="ECO:0000256" key="1">
    <source>
        <dbReference type="ARBA" id="ARBA00004776"/>
    </source>
</evidence>
<organism evidence="6 7">
    <name type="scientific">Actinomyces naeslundii</name>
    <dbReference type="NCBI Taxonomy" id="1655"/>
    <lineage>
        <taxon>Bacteria</taxon>
        <taxon>Bacillati</taxon>
        <taxon>Actinomycetota</taxon>
        <taxon>Actinomycetes</taxon>
        <taxon>Actinomycetales</taxon>
        <taxon>Actinomycetaceae</taxon>
        <taxon>Actinomyces</taxon>
    </lineage>
</organism>
<dbReference type="GO" id="GO:0016757">
    <property type="term" value="F:glycosyltransferase activity"/>
    <property type="evidence" value="ECO:0007669"/>
    <property type="project" value="UniProtKB-KW"/>
</dbReference>
<reference evidence="6 7" key="1">
    <citation type="submission" date="2016-12" db="EMBL/GenBank/DDBJ databases">
        <title>Genomic comparison of strains in the 'Actinomyces naeslundii' group.</title>
        <authorList>
            <person name="Mughal S.R."/>
            <person name="Do T."/>
            <person name="Gilbert S.C."/>
            <person name="Witherden E.A."/>
            <person name="Didelot X."/>
            <person name="Beighton D."/>
        </authorList>
    </citation>
    <scope>NUCLEOTIDE SEQUENCE [LARGE SCALE GENOMIC DNA]</scope>
    <source>
        <strain evidence="6 7">NCTC 10301</strain>
    </source>
</reference>
<comment type="pathway">
    <text evidence="1">Cell wall biogenesis; cell wall polysaccharide biosynthesis.</text>
</comment>
<dbReference type="PANTHER" id="PTHR43179:SF12">
    <property type="entry name" value="GALACTOFURANOSYLTRANSFERASE GLFT2"/>
    <property type="match status" value="1"/>
</dbReference>
<feature type="domain" description="Glycosyltransferase 2-like" evidence="5">
    <location>
        <begin position="20"/>
        <end position="173"/>
    </location>
</feature>
<dbReference type="EMBL" id="MSRR01000019">
    <property type="protein sequence ID" value="OMG34705.1"/>
    <property type="molecule type" value="Genomic_DNA"/>
</dbReference>
<comment type="similarity">
    <text evidence="2">Belongs to the glycosyltransferase 2 family.</text>
</comment>
<proteinExistence type="inferred from homology"/>
<keyword evidence="3" id="KW-0328">Glycosyltransferase</keyword>
<comment type="caution">
    <text evidence="6">The sequence shown here is derived from an EMBL/GenBank/DDBJ whole genome shotgun (WGS) entry which is preliminary data.</text>
</comment>
<evidence type="ECO:0000256" key="2">
    <source>
        <dbReference type="ARBA" id="ARBA00006739"/>
    </source>
</evidence>
<keyword evidence="4 6" id="KW-0808">Transferase</keyword>